<keyword evidence="8 11" id="KW-0675">Receptor</keyword>
<dbReference type="CTD" id="554780"/>
<reference evidence="13" key="8">
    <citation type="submission" date="2012-02" db="UniProtKB">
        <authorList>
            <consortium name="Ensembl"/>
        </authorList>
    </citation>
    <scope>IDENTIFICATION</scope>
    <source>
        <strain evidence="13">Tuebingen</strain>
    </source>
</reference>
<dbReference type="EMBL" id="BC162768">
    <property type="protein sequence ID" value="AAI62768.1"/>
    <property type="molecule type" value="mRNA"/>
</dbReference>
<reference evidence="15" key="10">
    <citation type="journal article" date="2015" name="Sci. Rep.">
        <title>Molecular and neuronal homology between the olfactory systems of zebrafish and mouse.</title>
        <authorList>
            <person name="Saraiva L.R."/>
            <person name="Ahuja G."/>
            <person name="Ivandic I."/>
            <person name="Syed A.S."/>
            <person name="Marioni J.C."/>
            <person name="Korsching S.I."/>
            <person name="Logan D.W."/>
        </authorList>
    </citation>
    <scope>NUCLEOTIDE SEQUENCE</scope>
</reference>
<dbReference type="Bgee" id="ENSDARG00000074966">
    <property type="expression patterns" value="Expressed in bone element"/>
</dbReference>
<dbReference type="AGR" id="ZFIN:ZDB-GENE-010308-3"/>
<dbReference type="PRINTS" id="PR00245">
    <property type="entry name" value="OLFACTORYR"/>
</dbReference>
<dbReference type="GO" id="GO:0005886">
    <property type="term" value="C:plasma membrane"/>
    <property type="evidence" value="ECO:0007669"/>
    <property type="project" value="UniProtKB-SubCell"/>
</dbReference>
<name>Q2PRB5_DANRE</name>
<accession>B3DHH6</accession>
<accession>Q2PRB5</accession>
<dbReference type="ZFIN" id="ZDB-GENE-010308-3">
    <property type="gene designation" value="or30by3"/>
</dbReference>
<reference evidence="15" key="7">
    <citation type="journal article" date="2009" name="Genome Biol. Evol.">
        <title>On the origin and evolution of vertebrate olfactory receptor genes: comparative genome analysis among 23 chordate species.</title>
        <authorList>
            <person name="Niimura Y."/>
        </authorList>
    </citation>
    <scope>NUCLEOTIDE SEQUENCE</scope>
</reference>
<feature type="transmembrane region" description="Helical" evidence="9">
    <location>
        <begin position="109"/>
        <end position="130"/>
    </location>
</feature>
<evidence type="ECO:0000313" key="11">
    <source>
        <dbReference type="EMBL" id="AAI62767.1"/>
    </source>
</evidence>
<evidence type="ECO:0000256" key="9">
    <source>
        <dbReference type="RuleBase" id="RU363047"/>
    </source>
</evidence>
<dbReference type="SUPFAM" id="SSF81321">
    <property type="entry name" value="Family A G protein-coupled receptor-like"/>
    <property type="match status" value="1"/>
</dbReference>
<keyword evidence="5 9" id="KW-1133">Transmembrane helix</keyword>
<evidence type="ECO:0000313" key="12">
    <source>
        <dbReference type="EMBL" id="ABC43352.1"/>
    </source>
</evidence>
<reference evidence="15" key="13">
    <citation type="submission" date="2025-04" db="UniProtKB">
        <authorList>
            <consortium name="RefSeq"/>
        </authorList>
    </citation>
    <scope>IDENTIFICATION</scope>
</reference>
<evidence type="ECO:0000256" key="8">
    <source>
        <dbReference type="RuleBase" id="RU000688"/>
    </source>
</evidence>
<evidence type="ECO:0000256" key="2">
    <source>
        <dbReference type="ARBA" id="ARBA00022606"/>
    </source>
</evidence>
<dbReference type="OMA" id="YACITIS"/>
<dbReference type="KEGG" id="dre:554780"/>
<comment type="subcellular location">
    <subcellularLocation>
        <location evidence="9">Cell membrane</location>
        <topology evidence="9">Multi-pass membrane protein</topology>
    </subcellularLocation>
    <subcellularLocation>
        <location evidence="1">Membrane</location>
        <topology evidence="1">Multi-pass membrane protein</topology>
    </subcellularLocation>
</comment>
<keyword evidence="3 8" id="KW-0812">Transmembrane</keyword>
<comment type="similarity">
    <text evidence="8">Belongs to the G-protein coupled receptor 1 family.</text>
</comment>
<evidence type="ECO:0000256" key="3">
    <source>
        <dbReference type="ARBA" id="ARBA00022692"/>
    </source>
</evidence>
<keyword evidence="6 9" id="KW-0472">Membrane</keyword>
<reference evidence="15" key="2">
    <citation type="journal article" date="2002" name="Trends Genet.">
        <title>Odorant receptor gene regulation: implications from genomic organization.</title>
        <authorList>
            <person name="Kratz E."/>
            <person name="Dugas J.C."/>
            <person name="Ngai J."/>
        </authorList>
    </citation>
    <scope>NUCLEOTIDE SEQUENCE</scope>
</reference>
<reference evidence="15" key="6">
    <citation type="journal article" date="2009" name="BMC Genomics">
        <title>Positive correlation between gene coexpression and positional clustering in the zebrafish genome.</title>
        <authorList>
            <person name="Ng Y.K."/>
            <person name="Wu W."/>
            <person name="Zhang L."/>
        </authorList>
    </citation>
    <scope>NUCLEOTIDE SEQUENCE</scope>
</reference>
<feature type="transmembrane region" description="Helical" evidence="9">
    <location>
        <begin position="33"/>
        <end position="61"/>
    </location>
</feature>
<dbReference type="InterPro" id="IPR000725">
    <property type="entry name" value="Olfact_rcpt"/>
</dbReference>
<dbReference type="PANTHER" id="PTHR26450:SF417">
    <property type="entry name" value="ODORANT RECEPTOR-RELATED"/>
    <property type="match status" value="1"/>
</dbReference>
<evidence type="ECO:0000256" key="4">
    <source>
        <dbReference type="ARBA" id="ARBA00022725"/>
    </source>
</evidence>
<protein>
    <recommendedName>
        <fullName evidence="9">Olfactory receptor</fullName>
    </recommendedName>
</protein>
<feature type="transmembrane region" description="Helical" evidence="9">
    <location>
        <begin position="251"/>
        <end position="271"/>
    </location>
</feature>
<dbReference type="SMR" id="Q2PRB5"/>
<evidence type="ECO:0000313" key="13">
    <source>
        <dbReference type="Ensembl" id="ENSDARP00000097563"/>
    </source>
</evidence>
<keyword evidence="9" id="KW-1003">Cell membrane</keyword>
<dbReference type="Gene3D" id="1.20.1070.10">
    <property type="entry name" value="Rhodopsin 7-helix transmembrane proteins"/>
    <property type="match status" value="1"/>
</dbReference>
<reference evidence="15" key="1">
    <citation type="journal article" date="2001" name="Genomics">
        <title>Analysis and characterization of an odorant receptor gene cluster in the zebrafish genome.</title>
        <authorList>
            <person name="Dugas J.C."/>
            <person name="Ngai J."/>
        </authorList>
    </citation>
    <scope>NUCLEOTIDE SEQUENCE</scope>
</reference>
<feature type="transmembrane region" description="Helical" evidence="9">
    <location>
        <begin position="73"/>
        <end position="97"/>
    </location>
</feature>
<reference evidence="13 14" key="9">
    <citation type="journal article" date="2013" name="Nature">
        <title>The zebrafish reference genome sequence and its relationship to the human genome.</title>
        <authorList>
            <consortium name="Genome Reference Consortium Zebrafish"/>
            <person name="Howe K."/>
            <person name="Clark M.D."/>
            <person name="Torroja C.F."/>
            <person name="Torrance J."/>
            <person name="Berthelot C."/>
            <person name="Muffato M."/>
            <person name="Collins J.E."/>
            <person name="Humphray S."/>
            <person name="McLaren K."/>
            <person name="Matthews L."/>
            <person name="McLaren S."/>
            <person name="Sealy I."/>
            <person name="Caccamo M."/>
            <person name="Churcher C."/>
            <person name="Scott C."/>
            <person name="Barrett J.C."/>
            <person name="Koch R."/>
            <person name="Rauch G.J."/>
            <person name="White S."/>
            <person name="Chow W."/>
            <person name="Kilian B."/>
            <person name="Quintais L.T."/>
            <person name="Guerra-Assuncao J.A."/>
            <person name="Zhou Y."/>
            <person name="Gu Y."/>
            <person name="Yen J."/>
            <person name="Vogel J.H."/>
            <person name="Eyre T."/>
            <person name="Redmond S."/>
            <person name="Banerjee R."/>
            <person name="Chi J."/>
            <person name="Fu B."/>
            <person name="Langley E."/>
            <person name="Maguire S.F."/>
            <person name="Laird G.K."/>
            <person name="Lloyd D."/>
            <person name="Kenyon E."/>
            <person name="Donaldson S."/>
            <person name="Sehra H."/>
            <person name="Almeida-King J."/>
            <person name="Loveland J."/>
            <person name="Trevanion S."/>
            <person name="Jones M."/>
            <person name="Quail M."/>
            <person name="Willey D."/>
            <person name="Hunt A."/>
            <person name="Burton J."/>
            <person name="Sims S."/>
            <person name="McLay K."/>
            <person name="Plumb B."/>
            <person name="Davis J."/>
            <person name="Clee C."/>
            <person name="Oliver K."/>
            <person name="Clark R."/>
            <person name="Riddle C."/>
            <person name="Elliot D."/>
            <person name="Eliott D."/>
            <person name="Threadgold G."/>
            <person name="Harden G."/>
            <person name="Ware D."/>
            <person name="Begum S."/>
            <person name="Mortimore B."/>
            <person name="Mortimer B."/>
            <person name="Kerry G."/>
            <person name="Heath P."/>
            <person name="Phillimore B."/>
            <person name="Tracey A."/>
            <person name="Corby N."/>
            <person name="Dunn M."/>
            <person name="Johnson C."/>
            <person name="Wood J."/>
            <person name="Clark S."/>
            <person name="Pelan S."/>
            <person name="Griffiths G."/>
            <person name="Smith M."/>
            <person name="Glithero R."/>
            <person name="Howden P."/>
            <person name="Barker N."/>
            <person name="Lloyd C."/>
            <person name="Stevens C."/>
            <person name="Harley J."/>
            <person name="Holt K."/>
            <person name="Panagiotidis G."/>
            <person name="Lovell J."/>
            <person name="Beasley H."/>
            <person name="Henderson C."/>
            <person name="Gordon D."/>
            <person name="Auger K."/>
            <person name="Wright D."/>
            <person name="Collins J."/>
            <person name="Raisen C."/>
            <person name="Dyer L."/>
            <person name="Leung K."/>
            <person name="Robertson L."/>
            <person name="Ambridge K."/>
            <person name="Leongamornlert D."/>
            <person name="McGuire S."/>
            <person name="Gilderthorp R."/>
            <person name="Griffiths C."/>
            <person name="Manthravadi D."/>
            <person name="Nichol S."/>
            <person name="Barker G."/>
            <person name="Whitehead S."/>
            <person name="Kay M."/>
            <person name="Brown J."/>
            <person name="Murnane C."/>
            <person name="Gray E."/>
            <person name="Humphries M."/>
            <person name="Sycamore N."/>
            <person name="Barker D."/>
            <person name="Saunders D."/>
            <person name="Wallis J."/>
            <person name="Babbage A."/>
            <person name="Hammond S."/>
            <person name="Mashreghi-Mohammadi M."/>
            <person name="Barr L."/>
            <person name="Martin S."/>
            <person name="Wray P."/>
            <person name="Ellington A."/>
            <person name="Matthews N."/>
            <person name="Ellwood M."/>
            <person name="Woodmansey R."/>
            <person name="Clark G."/>
            <person name="Cooper J."/>
            <person name="Cooper J."/>
            <person name="Tromans A."/>
            <person name="Grafham D."/>
            <person name="Skuce C."/>
            <person name="Pandian R."/>
            <person name="Andrews R."/>
            <person name="Harrison E."/>
            <person name="Kimberley A."/>
            <person name="Garnett J."/>
            <person name="Fosker N."/>
            <person name="Hall R."/>
            <person name="Garner P."/>
            <person name="Kelly D."/>
            <person name="Bird C."/>
            <person name="Palmer S."/>
            <person name="Gehring I."/>
            <person name="Berger A."/>
            <person name="Dooley C.M."/>
            <person name="Ersan-Urun Z."/>
            <person name="Eser C."/>
            <person name="Geiger H."/>
            <person name="Geisler M."/>
            <person name="Karotki L."/>
            <person name="Kirn A."/>
            <person name="Konantz J."/>
            <person name="Konantz M."/>
            <person name="Oberlander M."/>
            <person name="Rudolph-Geiger S."/>
            <person name="Teucke M."/>
            <person name="Lanz C."/>
            <person name="Raddatz G."/>
            <person name="Osoegawa K."/>
            <person name="Zhu B."/>
            <person name="Rapp A."/>
            <person name="Widaa S."/>
            <person name="Langford C."/>
            <person name="Yang F."/>
            <person name="Schuster S.C."/>
            <person name="Carter N.P."/>
            <person name="Harrow J."/>
            <person name="Ning Z."/>
            <person name="Herrero J."/>
            <person name="Searle S.M."/>
            <person name="Enright A."/>
            <person name="Geisler R."/>
            <person name="Plasterk R.H."/>
            <person name="Lee C."/>
            <person name="Westerfield M."/>
            <person name="de Jong P.J."/>
            <person name="Zon L.I."/>
            <person name="Postlethwait J.H."/>
            <person name="Nusslein-Volhard C."/>
            <person name="Hubbard T.J."/>
            <person name="Roest Crollius H."/>
            <person name="Rogers J."/>
            <person name="Stemple D.L."/>
        </authorList>
    </citation>
    <scope>NUCLEOTIDE SEQUENCE [LARGE SCALE GENOMIC DNA]</scope>
    <source>
        <strain evidence="13">Tuebingen</strain>
    </source>
</reference>
<proteinExistence type="evidence at transcript level"/>
<dbReference type="STRING" id="7955.ENSDARP00000097563"/>
<dbReference type="InterPro" id="IPR000276">
    <property type="entry name" value="GPCR_Rhodpsn"/>
</dbReference>
<keyword evidence="7 8" id="KW-0807">Transducer</keyword>
<keyword evidence="14" id="KW-1185">Reference proteome</keyword>
<evidence type="ECO:0000256" key="7">
    <source>
        <dbReference type="ARBA" id="ARBA00023224"/>
    </source>
</evidence>
<evidence type="ECO:0000259" key="10">
    <source>
        <dbReference type="PROSITE" id="PS50262"/>
    </source>
</evidence>
<sequence>MTNSVTPRVMTFTNITVFTEFYLLGFPGLHPDYYGALGTLFLFVYLTLLGGNIFIIAFIAYEKSLQKPTYVIFCNLAVCDLTFGTVVLPQAIAMYFININTISFNLCFVQMFFLFCLSNVSSFIILLMTIDRFVAIRNPLRYCVLITNKTVFIACGVIWTFITPLMAFIVYQSYDEPYCASNVVTQILCERNVVIKLSCRDIRQKLYLTFACTVIIVVGPPIFILCSFIGIFTSVFNISNSQARYKTFSTCFPQLFLICLHFLSKLVVYVYDVTVTMSPSFRIAITLCSCLLPPVVNPMIYCFKTKEIKDAIRIKMRHKIVSMPVKMM</sequence>
<evidence type="ECO:0000313" key="14">
    <source>
        <dbReference type="Proteomes" id="UP000000437"/>
    </source>
</evidence>
<dbReference type="HOGENOM" id="CLU_012526_0_1_1"/>
<dbReference type="AlphaFoldDB" id="Q2PRB5"/>
<dbReference type="PANTHER" id="PTHR26450">
    <property type="entry name" value="OLFACTORY RECEPTOR 56B1-RELATED"/>
    <property type="match status" value="1"/>
</dbReference>
<feature type="transmembrane region" description="Helical" evidence="9">
    <location>
        <begin position="283"/>
        <end position="303"/>
    </location>
</feature>
<dbReference type="GO" id="GO:0004984">
    <property type="term" value="F:olfactory receptor activity"/>
    <property type="evidence" value="ECO:0007669"/>
    <property type="project" value="InterPro"/>
</dbReference>
<dbReference type="PRINTS" id="PR00237">
    <property type="entry name" value="GPCRRHODOPSN"/>
</dbReference>
<reference evidence="15" key="3">
    <citation type="journal article" date="2005" name="Proc. Natl. Acad. Sci. U.S.A.">
        <title>Evolutionary dynamics of olfactory receptor genes in fishes and tetrapods.</title>
        <authorList>
            <person name="Niimura Y."/>
            <person name="Nei M."/>
        </authorList>
    </citation>
    <scope>NUCLEOTIDE SEQUENCE</scope>
</reference>
<evidence type="ECO:0000256" key="5">
    <source>
        <dbReference type="ARBA" id="ARBA00022989"/>
    </source>
</evidence>
<dbReference type="PaxDb" id="7955-ENSDARP00000097563"/>
<dbReference type="Pfam" id="PF13853">
    <property type="entry name" value="7tm_4"/>
    <property type="match status" value="1"/>
</dbReference>
<gene>
    <name evidence="15 16" type="primary">or30by3</name>
    <name evidence="15" type="synonym">olfr5.4</name>
    <name evidence="12" type="synonym">OR102-3</name>
    <name evidence="11 15" type="synonym">or102-3</name>
    <name evidence="15" type="synonym">or15.59</name>
    <name evidence="15" type="synonym">or5.4</name>
    <name evidence="15" type="synonym">zgc:194356</name>
    <name evidence="15" type="synonym">zgc:194370</name>
    <name evidence="15" type="synonym">zgc:195206</name>
</gene>
<dbReference type="EMBL" id="BC163808">
    <property type="protein sequence ID" value="AAI63808.1"/>
    <property type="molecule type" value="mRNA"/>
</dbReference>
<dbReference type="InterPro" id="IPR050402">
    <property type="entry name" value="OR51/52/56-like"/>
</dbReference>
<evidence type="ECO:0000313" key="15">
    <source>
        <dbReference type="RefSeq" id="NP_001034713.1"/>
    </source>
</evidence>
<reference evidence="11" key="5">
    <citation type="submission" date="2008-04" db="EMBL/GenBank/DDBJ databases">
        <authorList>
            <consortium name="NIH - Zebrafish Gene Collection (ZGC) project"/>
        </authorList>
    </citation>
    <scope>NUCLEOTIDE SEQUENCE [LARGE SCALE MRNA]</scope>
</reference>
<keyword evidence="2 9" id="KW-0716">Sensory transduction</keyword>
<dbReference type="Ensembl" id="ENSDART00000110078.4">
    <property type="protein sequence ID" value="ENSDARP00000097563.1"/>
    <property type="gene ID" value="ENSDARG00000074966.4"/>
</dbReference>
<dbReference type="RefSeq" id="NP_001034713.1">
    <property type="nucleotide sequence ID" value="NM_001039624.1"/>
</dbReference>
<dbReference type="Reactome" id="R-DRE-381753">
    <property type="pathway name" value="Olfactory Signaling Pathway"/>
</dbReference>
<reference evidence="12 15" key="4">
    <citation type="journal article" date="2006" name="BMC Genomics">
        <title>The odorant receptor repertoire of teleost fish.</title>
        <authorList>
            <person name="Alioto T.S."/>
            <person name="Ngai J."/>
        </authorList>
    </citation>
    <scope>NUCLEOTIDE SEQUENCE</scope>
</reference>
<dbReference type="EMBL" id="BC162767">
    <property type="protein sequence ID" value="AAI62767.1"/>
    <property type="molecule type" value="mRNA"/>
</dbReference>
<dbReference type="PROSITE" id="PS50262">
    <property type="entry name" value="G_PROTEIN_RECEP_F1_2"/>
    <property type="match status" value="1"/>
</dbReference>
<reference evidence="15" key="11">
    <citation type="journal article" date="2020" name="BMC Evol. Biol.">
        <title>A unified nomenclature for vertebrate olfactory receptors.</title>
        <authorList>
            <person name="Olender T."/>
            <person name="Jones T.E.M."/>
            <person name="Bruford E."/>
            <person name="Lancet D."/>
        </authorList>
    </citation>
    <scope>NUCLEOTIDE SEQUENCE</scope>
</reference>
<evidence type="ECO:0000313" key="16">
    <source>
        <dbReference type="ZFIN" id="ZDB-GENE-010308-3"/>
    </source>
</evidence>
<keyword evidence="8" id="KW-0297">G-protein coupled receptor</keyword>
<dbReference type="GeneID" id="554780"/>
<dbReference type="InterPro" id="IPR017452">
    <property type="entry name" value="GPCR_Rhodpsn_7TM"/>
</dbReference>
<evidence type="ECO:0000256" key="6">
    <source>
        <dbReference type="ARBA" id="ARBA00023136"/>
    </source>
</evidence>
<dbReference type="EMBL" id="AL845428">
    <property type="status" value="NOT_ANNOTATED_CDS"/>
    <property type="molecule type" value="Genomic_DNA"/>
</dbReference>
<dbReference type="EMBL" id="DQ306111">
    <property type="protein sequence ID" value="ABC43352.1"/>
    <property type="molecule type" value="Genomic_DNA"/>
</dbReference>
<keyword evidence="4 9" id="KW-0552">Olfaction</keyword>
<dbReference type="OrthoDB" id="6144443at2759"/>
<organism evidence="11">
    <name type="scientific">Danio rerio</name>
    <name type="common">Zebrafish</name>
    <name type="synonym">Brachydanio rerio</name>
    <dbReference type="NCBI Taxonomy" id="7955"/>
    <lineage>
        <taxon>Eukaryota</taxon>
        <taxon>Metazoa</taxon>
        <taxon>Chordata</taxon>
        <taxon>Craniata</taxon>
        <taxon>Vertebrata</taxon>
        <taxon>Euteleostomi</taxon>
        <taxon>Actinopterygii</taxon>
        <taxon>Neopterygii</taxon>
        <taxon>Teleostei</taxon>
        <taxon>Ostariophysi</taxon>
        <taxon>Cypriniformes</taxon>
        <taxon>Danionidae</taxon>
        <taxon>Danioninae</taxon>
        <taxon>Danio</taxon>
    </lineage>
</organism>
<evidence type="ECO:0000256" key="1">
    <source>
        <dbReference type="ARBA" id="ARBA00004141"/>
    </source>
</evidence>
<feature type="domain" description="G-protein coupled receptors family 1 profile" evidence="10">
    <location>
        <begin position="51"/>
        <end position="301"/>
    </location>
</feature>
<dbReference type="GeneTree" id="ENSGT00940000161369"/>
<dbReference type="PROSITE" id="PS00237">
    <property type="entry name" value="G_PROTEIN_RECEP_F1_1"/>
    <property type="match status" value="1"/>
</dbReference>
<dbReference type="Proteomes" id="UP000000437">
    <property type="component" value="Chromosome 15"/>
</dbReference>
<reference evidence="15" key="12">
    <citation type="journal article" date="2023" name="Sci. Rep.">
        <title>Expression of olfactory receptor genes in non-olfactory tissues in the developing and adult zebrafish.</title>
        <authorList>
            <person name="Jundi D."/>
            <person name="Coutanceau J.P."/>
            <person name="Bullier E."/>
            <person name="Imarraine S."/>
            <person name="Fajloun Z."/>
            <person name="Hong E."/>
        </authorList>
    </citation>
    <scope>NUCLEOTIDE SEQUENCE</scope>
</reference>
<feature type="transmembrane region" description="Helical" evidence="9">
    <location>
        <begin position="206"/>
        <end position="239"/>
    </location>
</feature>
<feature type="transmembrane region" description="Helical" evidence="9">
    <location>
        <begin position="151"/>
        <end position="171"/>
    </location>
</feature>
<dbReference type="GO" id="GO:0004930">
    <property type="term" value="F:G protein-coupled receptor activity"/>
    <property type="evidence" value="ECO:0007669"/>
    <property type="project" value="UniProtKB-KW"/>
</dbReference>